<proteinExistence type="predicted"/>
<dbReference type="AlphaFoldDB" id="U6M4X6"/>
<feature type="region of interest" description="Disordered" evidence="1">
    <location>
        <begin position="68"/>
        <end position="101"/>
    </location>
</feature>
<dbReference type="OrthoDB" id="10623989at2759"/>
<evidence type="ECO:0000313" key="3">
    <source>
        <dbReference type="Proteomes" id="UP000030763"/>
    </source>
</evidence>
<feature type="compositionally biased region" description="Basic and acidic residues" evidence="1">
    <location>
        <begin position="76"/>
        <end position="90"/>
    </location>
</feature>
<reference evidence="2" key="1">
    <citation type="submission" date="2013-10" db="EMBL/GenBank/DDBJ databases">
        <title>Genomic analysis of the causative agents of coccidiosis in chickens.</title>
        <authorList>
            <person name="Reid A.J."/>
            <person name="Blake D."/>
            <person name="Billington K."/>
            <person name="Browne H."/>
            <person name="Dunn M."/>
            <person name="Hung S."/>
            <person name="Kawahara F."/>
            <person name="Miranda-Saavedra D."/>
            <person name="Mourier T."/>
            <person name="Nagra H."/>
            <person name="Otto T.D."/>
            <person name="Rawlings N."/>
            <person name="Sanchez A."/>
            <person name="Sanders M."/>
            <person name="Subramaniam C."/>
            <person name="Tay Y."/>
            <person name="Dear P."/>
            <person name="Doerig C."/>
            <person name="Gruber A."/>
            <person name="Parkinson J."/>
            <person name="Shirley M."/>
            <person name="Wan K.L."/>
            <person name="Berriman M."/>
            <person name="Tomley F."/>
            <person name="Pain A."/>
        </authorList>
    </citation>
    <scope>NUCLEOTIDE SEQUENCE [LARGE SCALE GENOMIC DNA]</scope>
    <source>
        <strain evidence="2">Weybridge</strain>
    </source>
</reference>
<organism evidence="2 3">
    <name type="scientific">Eimeria maxima</name>
    <name type="common">Coccidian parasite</name>
    <dbReference type="NCBI Taxonomy" id="5804"/>
    <lineage>
        <taxon>Eukaryota</taxon>
        <taxon>Sar</taxon>
        <taxon>Alveolata</taxon>
        <taxon>Apicomplexa</taxon>
        <taxon>Conoidasida</taxon>
        <taxon>Coccidia</taxon>
        <taxon>Eucoccidiorida</taxon>
        <taxon>Eimeriorina</taxon>
        <taxon>Eimeriidae</taxon>
        <taxon>Eimeria</taxon>
    </lineage>
</organism>
<evidence type="ECO:0000256" key="1">
    <source>
        <dbReference type="SAM" id="MobiDB-lite"/>
    </source>
</evidence>
<dbReference type="VEuPathDB" id="ToxoDB:EMWEY_00021130"/>
<protein>
    <submittedName>
        <fullName evidence="2">Uncharacterized protein</fullName>
    </submittedName>
</protein>
<dbReference type="RefSeq" id="XP_013335935.1">
    <property type="nucleotide sequence ID" value="XM_013480481.1"/>
</dbReference>
<evidence type="ECO:0000313" key="2">
    <source>
        <dbReference type="EMBL" id="CDJ59287.1"/>
    </source>
</evidence>
<keyword evidence="3" id="KW-1185">Reference proteome</keyword>
<gene>
    <name evidence="2" type="ORF">EMWEY_00021130</name>
</gene>
<dbReference type="Proteomes" id="UP000030763">
    <property type="component" value="Unassembled WGS sequence"/>
</dbReference>
<name>U6M4X6_EIMMA</name>
<accession>U6M4X6</accession>
<dbReference type="GeneID" id="25336099"/>
<sequence>MATRDELLRRRDARLMAFVRQQLMLPETEAEAETVCAANAEKGLCQQKKSVLGPPNVVLLTKKQRESLFQSNNKGDTSRRLMQDPEEQRQEQGACCEGRTSRGCGEVATLSLMLLHEEVQQRQKKK</sequence>
<reference evidence="2" key="2">
    <citation type="submission" date="2013-10" db="EMBL/GenBank/DDBJ databases">
        <authorList>
            <person name="Aslett M."/>
        </authorList>
    </citation>
    <scope>NUCLEOTIDE SEQUENCE [LARGE SCALE GENOMIC DNA]</scope>
    <source>
        <strain evidence="2">Weybridge</strain>
    </source>
</reference>
<dbReference type="EMBL" id="HG720262">
    <property type="protein sequence ID" value="CDJ59287.1"/>
    <property type="molecule type" value="Genomic_DNA"/>
</dbReference>